<comment type="caution">
    <text evidence="1">The sequence shown here is derived from an EMBL/GenBank/DDBJ whole genome shotgun (WGS) entry which is preliminary data.</text>
</comment>
<protein>
    <submittedName>
        <fullName evidence="1">Uncharacterized protein</fullName>
    </submittedName>
</protein>
<keyword evidence="2" id="KW-1185">Reference proteome</keyword>
<proteinExistence type="predicted"/>
<dbReference type="RefSeq" id="XP_060328598.1">
    <property type="nucleotide sequence ID" value="XM_060477735.1"/>
</dbReference>
<sequence>MTSFFPNFPSSQQKPMKDHYLVATDANISVFIRRSDVTHYQDLVTLLLCHFTSTSTQSIVIQTNELDICAGRYVDIPPDLWPEINPQIQNIKVISHPSFLTHHHHR</sequence>
<dbReference type="AlphaFoldDB" id="A0AA39K481"/>
<accession>A0AA39K481</accession>
<dbReference type="Proteomes" id="UP001175211">
    <property type="component" value="Unassembled WGS sequence"/>
</dbReference>
<evidence type="ECO:0000313" key="2">
    <source>
        <dbReference type="Proteomes" id="UP001175211"/>
    </source>
</evidence>
<organism evidence="1 2">
    <name type="scientific">Armillaria tabescens</name>
    <name type="common">Ringless honey mushroom</name>
    <name type="synonym">Agaricus tabescens</name>
    <dbReference type="NCBI Taxonomy" id="1929756"/>
    <lineage>
        <taxon>Eukaryota</taxon>
        <taxon>Fungi</taxon>
        <taxon>Dikarya</taxon>
        <taxon>Basidiomycota</taxon>
        <taxon>Agaricomycotina</taxon>
        <taxon>Agaricomycetes</taxon>
        <taxon>Agaricomycetidae</taxon>
        <taxon>Agaricales</taxon>
        <taxon>Marasmiineae</taxon>
        <taxon>Physalacriaceae</taxon>
        <taxon>Desarmillaria</taxon>
    </lineage>
</organism>
<reference evidence="1" key="1">
    <citation type="submission" date="2023-06" db="EMBL/GenBank/DDBJ databases">
        <authorList>
            <consortium name="Lawrence Berkeley National Laboratory"/>
            <person name="Ahrendt S."/>
            <person name="Sahu N."/>
            <person name="Indic B."/>
            <person name="Wong-Bajracharya J."/>
            <person name="Merenyi Z."/>
            <person name="Ke H.-M."/>
            <person name="Monk M."/>
            <person name="Kocsube S."/>
            <person name="Drula E."/>
            <person name="Lipzen A."/>
            <person name="Balint B."/>
            <person name="Henrissat B."/>
            <person name="Andreopoulos B."/>
            <person name="Martin F.M."/>
            <person name="Harder C.B."/>
            <person name="Rigling D."/>
            <person name="Ford K.L."/>
            <person name="Foster G.D."/>
            <person name="Pangilinan J."/>
            <person name="Papanicolaou A."/>
            <person name="Barry K."/>
            <person name="LaButti K."/>
            <person name="Viragh M."/>
            <person name="Koriabine M."/>
            <person name="Yan M."/>
            <person name="Riley R."/>
            <person name="Champramary S."/>
            <person name="Plett K.L."/>
            <person name="Tsai I.J."/>
            <person name="Slot J."/>
            <person name="Sipos G."/>
            <person name="Plett J."/>
            <person name="Nagy L.G."/>
            <person name="Grigoriev I.V."/>
        </authorList>
    </citation>
    <scope>NUCLEOTIDE SEQUENCE</scope>
    <source>
        <strain evidence="1">CCBAS 213</strain>
    </source>
</reference>
<dbReference type="GeneID" id="85361283"/>
<name>A0AA39K481_ARMTA</name>
<gene>
    <name evidence="1" type="ORF">EV420DRAFT_1645103</name>
</gene>
<evidence type="ECO:0000313" key="1">
    <source>
        <dbReference type="EMBL" id="KAK0454210.1"/>
    </source>
</evidence>
<dbReference type="EMBL" id="JAUEPS010000027">
    <property type="protein sequence ID" value="KAK0454210.1"/>
    <property type="molecule type" value="Genomic_DNA"/>
</dbReference>